<dbReference type="SUPFAM" id="SSF117892">
    <property type="entry name" value="Band 7/SPFH domain"/>
    <property type="match status" value="1"/>
</dbReference>
<comment type="similarity">
    <text evidence="2">Belongs to the band 7/mec-2 family.</text>
</comment>
<evidence type="ECO:0000313" key="7">
    <source>
        <dbReference type="EMBL" id="CAD6246732.1"/>
    </source>
</evidence>
<dbReference type="OrthoDB" id="434619at2759"/>
<evidence type="ECO:0000256" key="3">
    <source>
        <dbReference type="ARBA" id="ARBA00023128"/>
    </source>
</evidence>
<dbReference type="Proteomes" id="UP000604825">
    <property type="component" value="Unassembled WGS sequence"/>
</dbReference>
<protein>
    <recommendedName>
        <fullName evidence="6">Band 7 domain-containing protein</fullName>
    </recommendedName>
</protein>
<keyword evidence="3" id="KW-0496">Mitochondrion</keyword>
<dbReference type="InterPro" id="IPR054726">
    <property type="entry name" value="Ubiq_DUF569-assoc"/>
</dbReference>
<organism evidence="7 8">
    <name type="scientific">Miscanthus lutarioriparius</name>
    <dbReference type="NCBI Taxonomy" id="422564"/>
    <lineage>
        <taxon>Eukaryota</taxon>
        <taxon>Viridiplantae</taxon>
        <taxon>Streptophyta</taxon>
        <taxon>Embryophyta</taxon>
        <taxon>Tracheophyta</taxon>
        <taxon>Spermatophyta</taxon>
        <taxon>Magnoliopsida</taxon>
        <taxon>Liliopsida</taxon>
        <taxon>Poales</taxon>
        <taxon>Poaceae</taxon>
        <taxon>PACMAD clade</taxon>
        <taxon>Panicoideae</taxon>
        <taxon>Andropogonodae</taxon>
        <taxon>Andropogoneae</taxon>
        <taxon>Saccharinae</taxon>
        <taxon>Miscanthus</taxon>
    </lineage>
</organism>
<feature type="compositionally biased region" description="Gly residues" evidence="5">
    <location>
        <begin position="518"/>
        <end position="527"/>
    </location>
</feature>
<feature type="compositionally biased region" description="Basic and acidic residues" evidence="5">
    <location>
        <begin position="530"/>
        <end position="540"/>
    </location>
</feature>
<dbReference type="InterPro" id="IPR036013">
    <property type="entry name" value="Band_7/SPFH_dom_sf"/>
</dbReference>
<keyword evidence="8" id="KW-1185">Reference proteome</keyword>
<proteinExistence type="inferred from homology"/>
<feature type="region of interest" description="Disordered" evidence="5">
    <location>
        <begin position="448"/>
        <end position="573"/>
    </location>
</feature>
<dbReference type="Pfam" id="PF22932">
    <property type="entry name" value="Ubiq_DUF_assoc"/>
    <property type="match status" value="1"/>
</dbReference>
<dbReference type="GO" id="GO:0005739">
    <property type="term" value="C:mitochondrion"/>
    <property type="evidence" value="ECO:0007669"/>
    <property type="project" value="UniProtKB-SubCell"/>
</dbReference>
<dbReference type="Gene3D" id="3.30.479.30">
    <property type="entry name" value="Band 7 domain"/>
    <property type="match status" value="1"/>
</dbReference>
<dbReference type="SMART" id="SM00244">
    <property type="entry name" value="PHB"/>
    <property type="match status" value="1"/>
</dbReference>
<dbReference type="EMBL" id="CAJGYO010000007">
    <property type="protein sequence ID" value="CAD6246732.1"/>
    <property type="molecule type" value="Genomic_DNA"/>
</dbReference>
<feature type="compositionally biased region" description="Low complexity" evidence="5">
    <location>
        <begin position="361"/>
        <end position="373"/>
    </location>
</feature>
<dbReference type="CDD" id="cd08829">
    <property type="entry name" value="SPFH_paraslipin"/>
    <property type="match status" value="1"/>
</dbReference>
<evidence type="ECO:0000313" key="8">
    <source>
        <dbReference type="Proteomes" id="UP000604825"/>
    </source>
</evidence>
<evidence type="ECO:0000259" key="6">
    <source>
        <dbReference type="SMART" id="SM00244"/>
    </source>
</evidence>
<evidence type="ECO:0000256" key="1">
    <source>
        <dbReference type="ARBA" id="ARBA00004173"/>
    </source>
</evidence>
<evidence type="ECO:0000256" key="4">
    <source>
        <dbReference type="ARBA" id="ARBA00023288"/>
    </source>
</evidence>
<dbReference type="InterPro" id="IPR032435">
    <property type="entry name" value="STML2-like_C"/>
</dbReference>
<dbReference type="Pfam" id="PF16200">
    <property type="entry name" value="Band_7_C"/>
    <property type="match status" value="1"/>
</dbReference>
<dbReference type="InterPro" id="IPR001972">
    <property type="entry name" value="Stomatin_HflK_fam"/>
</dbReference>
<dbReference type="AlphaFoldDB" id="A0A811PL82"/>
<dbReference type="GO" id="GO:0016020">
    <property type="term" value="C:membrane"/>
    <property type="evidence" value="ECO:0007669"/>
    <property type="project" value="InterPro"/>
</dbReference>
<evidence type="ECO:0000256" key="5">
    <source>
        <dbReference type="SAM" id="MobiDB-lite"/>
    </source>
</evidence>
<comment type="caution">
    <text evidence="7">The sequence shown here is derived from an EMBL/GenBank/DDBJ whole genome shotgun (WGS) entry which is preliminary data.</text>
</comment>
<dbReference type="GO" id="GO:0007005">
    <property type="term" value="P:mitochondrion organization"/>
    <property type="evidence" value="ECO:0007669"/>
    <property type="project" value="TreeGrafter"/>
</dbReference>
<dbReference type="InterPro" id="IPR001107">
    <property type="entry name" value="Band_7"/>
</dbReference>
<sequence length="828" mass="91093">MASLLRRSAVPARQLLLLPRHLAAAAGSAPASSRSFSRFHSRDDSSMFDPPEPPVNWGVSIVPEKKAFVIERFGKYLKTLGSGFHLLIPAVDRIAYVHSLKEETIPIPHQNAITKDNVTIQIDSVIYVKIMDPYLASYGVENPIYAVLQLAQTTMRSELGKITLDKTFEERDALNEKIVSAINEAATDWGLKCIRYEIRDITPPTGIKQAMEMQAEAERRKRAQILESEGKKQAQILESEGKKTAQILESEGAMLDIANRAKGAAEAILAKSEATARGMRLVSDAMTTEGSAKAASLKLAEQYIEAFSNLAQKTNTMLLPGDSASPASFVAQAMKTYEHIHSHNQALKSHPQIEELEESGEISPAAPSSEASTMPPLIEEADSNQTFTLQRPKNKKKWTRMSVEGGHAHVASPEPEAMALKYPASAALAWCPNDATVLLCQRTPALLSPLPPIPNPLPATARRSSAPPPPPPGDGSLARRGLRAAGEPRDRQVRPRRRGLGEGLPAPERTRPIPERGVAGGALGLAGPGEHLRPPPERRLRPLPLVLDAEGADRPPWPPHHPDGPQRAQRAAEPQRLPVDVDVERLNPPDQDYVSLRYLTCYLRANGRYLPWNIRVTADVDPDAPRVTTMMHWTVHQVAASPVPQPLPLTLEDQGAPGGLLFPHPPRTIRHVRASDEGEFDQNHHNWPSFAFYDSSVTNLRYELVQLQHDLKWNEDMSAYTLCMLPGSHGRLMPLVTDDLPSSLDSMNIVVFRTESPVSSSWLFGALHFSQLVIEVMVYFVWCCGISVSPDRCTSTVEEYESGTSDNVEIHLFGNQKHLSTVAPDTVT</sequence>
<dbReference type="PANTHER" id="PTHR43327:SF10">
    <property type="entry name" value="STOMATIN-LIKE PROTEIN 2, MITOCHONDRIAL"/>
    <property type="match status" value="1"/>
</dbReference>
<dbReference type="FunFam" id="3.30.479.30:FF:000008">
    <property type="entry name" value="Stomatin-like protein 2, mitochondrial"/>
    <property type="match status" value="1"/>
</dbReference>
<feature type="domain" description="Band 7" evidence="6">
    <location>
        <begin position="57"/>
        <end position="215"/>
    </location>
</feature>
<evidence type="ECO:0000256" key="2">
    <source>
        <dbReference type="ARBA" id="ARBA00008164"/>
    </source>
</evidence>
<dbReference type="PANTHER" id="PTHR43327">
    <property type="entry name" value="STOMATIN-LIKE PROTEIN 2, MITOCHONDRIAL"/>
    <property type="match status" value="1"/>
</dbReference>
<feature type="region of interest" description="Disordered" evidence="5">
    <location>
        <begin position="347"/>
        <end position="373"/>
    </location>
</feature>
<reference evidence="7" key="1">
    <citation type="submission" date="2020-10" db="EMBL/GenBank/DDBJ databases">
        <authorList>
            <person name="Han B."/>
            <person name="Lu T."/>
            <person name="Zhao Q."/>
            <person name="Huang X."/>
            <person name="Zhao Y."/>
        </authorList>
    </citation>
    <scope>NUCLEOTIDE SEQUENCE</scope>
</reference>
<name>A0A811PL82_9POAL</name>
<comment type="subcellular location">
    <subcellularLocation>
        <location evidence="1">Mitochondrion</location>
    </subcellularLocation>
</comment>
<gene>
    <name evidence="7" type="ORF">NCGR_LOCUS30976</name>
</gene>
<accession>A0A811PL82</accession>
<dbReference type="InterPro" id="IPR050710">
    <property type="entry name" value="Band7/mec-2_domain"/>
</dbReference>
<keyword evidence="4" id="KW-0449">Lipoprotein</keyword>
<dbReference type="PRINTS" id="PR00721">
    <property type="entry name" value="STOMATIN"/>
</dbReference>
<dbReference type="Pfam" id="PF01145">
    <property type="entry name" value="Band_7"/>
    <property type="match status" value="1"/>
</dbReference>